<organism evidence="11 12">
    <name type="scientific">Marispirochaeta aestuarii</name>
    <dbReference type="NCBI Taxonomy" id="1963862"/>
    <lineage>
        <taxon>Bacteria</taxon>
        <taxon>Pseudomonadati</taxon>
        <taxon>Spirochaetota</taxon>
        <taxon>Spirochaetia</taxon>
        <taxon>Spirochaetales</taxon>
        <taxon>Spirochaetaceae</taxon>
        <taxon>Marispirochaeta</taxon>
    </lineage>
</organism>
<dbReference type="InterPro" id="IPR007387">
    <property type="entry name" value="TRAP_DctQ"/>
</dbReference>
<dbReference type="Pfam" id="PF04290">
    <property type="entry name" value="DctQ"/>
    <property type="match status" value="1"/>
</dbReference>
<dbReference type="AlphaFoldDB" id="A0A1Y1S3F3"/>
<comment type="subcellular location">
    <subcellularLocation>
        <location evidence="1">Cell inner membrane</location>
        <topology evidence="1">Multi-pass membrane protein</topology>
    </subcellularLocation>
</comment>
<evidence type="ECO:0000256" key="3">
    <source>
        <dbReference type="ARBA" id="ARBA00022475"/>
    </source>
</evidence>
<keyword evidence="6 9" id="KW-1133">Transmembrane helix</keyword>
<keyword evidence="7 9" id="KW-0472">Membrane</keyword>
<evidence type="ECO:0000313" key="11">
    <source>
        <dbReference type="EMBL" id="ORC37780.1"/>
    </source>
</evidence>
<dbReference type="EMBL" id="MWQY01000002">
    <property type="protein sequence ID" value="ORC37780.1"/>
    <property type="molecule type" value="Genomic_DNA"/>
</dbReference>
<comment type="caution">
    <text evidence="11">The sequence shown here is derived from an EMBL/GenBank/DDBJ whole genome shotgun (WGS) entry which is preliminary data.</text>
</comment>
<evidence type="ECO:0000256" key="9">
    <source>
        <dbReference type="SAM" id="Phobius"/>
    </source>
</evidence>
<gene>
    <name evidence="11" type="ORF">B4O97_01905</name>
</gene>
<dbReference type="GO" id="GO:0022857">
    <property type="term" value="F:transmembrane transporter activity"/>
    <property type="evidence" value="ECO:0007669"/>
    <property type="project" value="TreeGrafter"/>
</dbReference>
<dbReference type="GO" id="GO:0015740">
    <property type="term" value="P:C4-dicarboxylate transport"/>
    <property type="evidence" value="ECO:0007669"/>
    <property type="project" value="TreeGrafter"/>
</dbReference>
<feature type="transmembrane region" description="Helical" evidence="9">
    <location>
        <begin position="86"/>
        <end position="106"/>
    </location>
</feature>
<name>A0A1Y1S3F3_9SPIO</name>
<evidence type="ECO:0000256" key="6">
    <source>
        <dbReference type="ARBA" id="ARBA00022989"/>
    </source>
</evidence>
<evidence type="ECO:0000256" key="2">
    <source>
        <dbReference type="ARBA" id="ARBA00022448"/>
    </source>
</evidence>
<keyword evidence="5 9" id="KW-0812">Transmembrane</keyword>
<reference evidence="11 12" key="1">
    <citation type="submission" date="2017-03" db="EMBL/GenBank/DDBJ databases">
        <title>Draft Genome sequence of Marispirochaeta sp. strain JC444.</title>
        <authorList>
            <person name="Shivani Y."/>
            <person name="Subhash Y."/>
            <person name="Sasikala C."/>
            <person name="Ramana C."/>
        </authorList>
    </citation>
    <scope>NUCLEOTIDE SEQUENCE [LARGE SCALE GENOMIC DNA]</scope>
    <source>
        <strain evidence="11 12">JC444</strain>
    </source>
</reference>
<feature type="domain" description="Tripartite ATP-independent periplasmic transporters DctQ component" evidence="10">
    <location>
        <begin position="23"/>
        <end position="152"/>
    </location>
</feature>
<dbReference type="RefSeq" id="WP_083047774.1">
    <property type="nucleotide sequence ID" value="NZ_CAXXQO010000003.1"/>
</dbReference>
<dbReference type="OrthoDB" id="371262at2"/>
<dbReference type="InterPro" id="IPR055348">
    <property type="entry name" value="DctQ"/>
</dbReference>
<evidence type="ECO:0000259" key="10">
    <source>
        <dbReference type="Pfam" id="PF04290"/>
    </source>
</evidence>
<dbReference type="PANTHER" id="PTHR35011:SF11">
    <property type="entry name" value="TRAP TRANSPORTER SMALL PERMEASE PROTEIN"/>
    <property type="match status" value="1"/>
</dbReference>
<protein>
    <recommendedName>
        <fullName evidence="10">Tripartite ATP-independent periplasmic transporters DctQ component domain-containing protein</fullName>
    </recommendedName>
</protein>
<evidence type="ECO:0000313" key="12">
    <source>
        <dbReference type="Proteomes" id="UP000192343"/>
    </source>
</evidence>
<comment type="similarity">
    <text evidence="8">Belongs to the TRAP transporter small permease family.</text>
</comment>
<dbReference type="GO" id="GO:0005886">
    <property type="term" value="C:plasma membrane"/>
    <property type="evidence" value="ECO:0007669"/>
    <property type="project" value="UniProtKB-SubCell"/>
</dbReference>
<sequence length="180" mass="20884">MRRIIRLLENITRATSLAALLIMVFVVVLQVTARYVFRRPVGWTEEIALATMIWITFFGSFLAFVEKKHMRISLLYSVLKPSLQRSVLVAGDFFVIILNVYVIHYGLLFAGAFRNLSSPYLGIPMFYQYMIIPIAAFLWIIYLIFEIIEILRNSDYWYYLEEAGGPVGISRKDSEQEHNG</sequence>
<evidence type="ECO:0000256" key="4">
    <source>
        <dbReference type="ARBA" id="ARBA00022519"/>
    </source>
</evidence>
<evidence type="ECO:0000256" key="8">
    <source>
        <dbReference type="ARBA" id="ARBA00038436"/>
    </source>
</evidence>
<proteinExistence type="inferred from homology"/>
<keyword evidence="4" id="KW-0997">Cell inner membrane</keyword>
<feature type="transmembrane region" description="Helical" evidence="9">
    <location>
        <begin position="126"/>
        <end position="145"/>
    </location>
</feature>
<keyword evidence="2" id="KW-0813">Transport</keyword>
<evidence type="ECO:0000256" key="1">
    <source>
        <dbReference type="ARBA" id="ARBA00004429"/>
    </source>
</evidence>
<dbReference type="STRING" id="1963862.B4O97_01905"/>
<evidence type="ECO:0000256" key="7">
    <source>
        <dbReference type="ARBA" id="ARBA00023136"/>
    </source>
</evidence>
<keyword evidence="12" id="KW-1185">Reference proteome</keyword>
<evidence type="ECO:0000256" key="5">
    <source>
        <dbReference type="ARBA" id="ARBA00022692"/>
    </source>
</evidence>
<dbReference type="PANTHER" id="PTHR35011">
    <property type="entry name" value="2,3-DIKETO-L-GULONATE TRAP TRANSPORTER SMALL PERMEASE PROTEIN YIAM"/>
    <property type="match status" value="1"/>
</dbReference>
<keyword evidence="3" id="KW-1003">Cell membrane</keyword>
<dbReference type="Proteomes" id="UP000192343">
    <property type="component" value="Unassembled WGS sequence"/>
</dbReference>
<accession>A0A1Y1S3F3</accession>
<feature type="transmembrane region" description="Helical" evidence="9">
    <location>
        <begin position="12"/>
        <end position="35"/>
    </location>
</feature>
<feature type="transmembrane region" description="Helical" evidence="9">
    <location>
        <begin position="47"/>
        <end position="65"/>
    </location>
</feature>